<evidence type="ECO:0000313" key="3">
    <source>
        <dbReference type="Proteomes" id="UP000472271"/>
    </source>
</evidence>
<sequence>MSRLVDTDEYQDSIRQKHPSWPHWYKNEPYYPRRPRPGAELSDWQYSQRPTRPPDPRHISRPPDRATQSSCVLILMRGLPGSGKSTLARYRICVLS</sequence>
<dbReference type="AlphaFoldDB" id="A0A673C2E9"/>
<protein>
    <recommendedName>
        <fullName evidence="4">NEDD4 binding protein 2-like 1</fullName>
    </recommendedName>
</protein>
<dbReference type="InterPro" id="IPR027417">
    <property type="entry name" value="P-loop_NTPase"/>
</dbReference>
<feature type="compositionally biased region" description="Basic and acidic residues" evidence="1">
    <location>
        <begin position="52"/>
        <end position="64"/>
    </location>
</feature>
<reference evidence="2" key="3">
    <citation type="submission" date="2025-09" db="UniProtKB">
        <authorList>
            <consortium name="Ensembl"/>
        </authorList>
    </citation>
    <scope>IDENTIFICATION</scope>
</reference>
<dbReference type="Gene3D" id="3.40.50.300">
    <property type="entry name" value="P-loop containing nucleotide triphosphate hydrolases"/>
    <property type="match status" value="1"/>
</dbReference>
<dbReference type="Ensembl" id="ENSSORT00005050652.1">
    <property type="protein sequence ID" value="ENSSORP00005049451.1"/>
    <property type="gene ID" value="ENSSORG00005022455.1"/>
</dbReference>
<accession>A0A673C2E9</accession>
<reference evidence="2" key="2">
    <citation type="submission" date="2025-08" db="UniProtKB">
        <authorList>
            <consortium name="Ensembl"/>
        </authorList>
    </citation>
    <scope>IDENTIFICATION</scope>
</reference>
<dbReference type="Proteomes" id="UP000472271">
    <property type="component" value="Chromosome 13"/>
</dbReference>
<keyword evidence="3" id="KW-1185">Reference proteome</keyword>
<evidence type="ECO:0000313" key="2">
    <source>
        <dbReference type="Ensembl" id="ENSSORP00005049451.1"/>
    </source>
</evidence>
<organism evidence="2 3">
    <name type="scientific">Sphaeramia orbicularis</name>
    <name type="common">orbiculate cardinalfish</name>
    <dbReference type="NCBI Taxonomy" id="375764"/>
    <lineage>
        <taxon>Eukaryota</taxon>
        <taxon>Metazoa</taxon>
        <taxon>Chordata</taxon>
        <taxon>Craniata</taxon>
        <taxon>Vertebrata</taxon>
        <taxon>Euteleostomi</taxon>
        <taxon>Actinopterygii</taxon>
        <taxon>Neopterygii</taxon>
        <taxon>Teleostei</taxon>
        <taxon>Neoteleostei</taxon>
        <taxon>Acanthomorphata</taxon>
        <taxon>Gobiaria</taxon>
        <taxon>Kurtiformes</taxon>
        <taxon>Apogonoidei</taxon>
        <taxon>Apogonidae</taxon>
        <taxon>Apogoninae</taxon>
        <taxon>Sphaeramia</taxon>
    </lineage>
</organism>
<dbReference type="InParanoid" id="A0A673C2E9"/>
<reference evidence="2" key="1">
    <citation type="submission" date="2019-06" db="EMBL/GenBank/DDBJ databases">
        <authorList>
            <consortium name="Wellcome Sanger Institute Data Sharing"/>
        </authorList>
    </citation>
    <scope>NUCLEOTIDE SEQUENCE [LARGE SCALE GENOMIC DNA]</scope>
</reference>
<name>A0A673C2E9_9TELE</name>
<evidence type="ECO:0008006" key="4">
    <source>
        <dbReference type="Google" id="ProtNLM"/>
    </source>
</evidence>
<evidence type="ECO:0000256" key="1">
    <source>
        <dbReference type="SAM" id="MobiDB-lite"/>
    </source>
</evidence>
<feature type="region of interest" description="Disordered" evidence="1">
    <location>
        <begin position="1"/>
        <end position="66"/>
    </location>
</feature>
<proteinExistence type="predicted"/>